<comment type="caution">
    <text evidence="3">The sequence shown here is derived from an EMBL/GenBank/DDBJ whole genome shotgun (WGS) entry which is preliminary data.</text>
</comment>
<dbReference type="InterPro" id="IPR036249">
    <property type="entry name" value="Thioredoxin-like_sf"/>
</dbReference>
<keyword evidence="4" id="KW-1185">Reference proteome</keyword>
<evidence type="ECO:0000259" key="2">
    <source>
        <dbReference type="Pfam" id="PF00578"/>
    </source>
</evidence>
<dbReference type="EMBL" id="JBBJCI010000128">
    <property type="protein sequence ID" value="KAK7247721.1"/>
    <property type="molecule type" value="Genomic_DNA"/>
</dbReference>
<gene>
    <name evidence="3" type="ORF">SO694_00088029</name>
</gene>
<feature type="compositionally biased region" description="Basic residues" evidence="1">
    <location>
        <begin position="122"/>
        <end position="132"/>
    </location>
</feature>
<evidence type="ECO:0000313" key="4">
    <source>
        <dbReference type="Proteomes" id="UP001363151"/>
    </source>
</evidence>
<proteinExistence type="predicted"/>
<feature type="region of interest" description="Disordered" evidence="1">
    <location>
        <begin position="105"/>
        <end position="149"/>
    </location>
</feature>
<evidence type="ECO:0000313" key="3">
    <source>
        <dbReference type="EMBL" id="KAK7247721.1"/>
    </source>
</evidence>
<feature type="domain" description="Alkyl hydroperoxide reductase subunit C/ Thiol specific antioxidant" evidence="2">
    <location>
        <begin position="16"/>
        <end position="95"/>
    </location>
</feature>
<organism evidence="3 4">
    <name type="scientific">Aureococcus anophagefferens</name>
    <name type="common">Harmful bloom alga</name>
    <dbReference type="NCBI Taxonomy" id="44056"/>
    <lineage>
        <taxon>Eukaryota</taxon>
        <taxon>Sar</taxon>
        <taxon>Stramenopiles</taxon>
        <taxon>Ochrophyta</taxon>
        <taxon>Pelagophyceae</taxon>
        <taxon>Pelagomonadales</taxon>
        <taxon>Pelagomonadaceae</taxon>
        <taxon>Aureococcus</taxon>
    </lineage>
</organism>
<evidence type="ECO:0000256" key="1">
    <source>
        <dbReference type="SAM" id="MobiDB-lite"/>
    </source>
</evidence>
<dbReference type="Proteomes" id="UP001363151">
    <property type="component" value="Unassembled WGS sequence"/>
</dbReference>
<dbReference type="SUPFAM" id="SSF52833">
    <property type="entry name" value="Thioredoxin-like"/>
    <property type="match status" value="1"/>
</dbReference>
<protein>
    <submittedName>
        <fullName evidence="3">Alkyl hydroperoxide reductase</fullName>
    </submittedName>
</protein>
<reference evidence="3 4" key="1">
    <citation type="submission" date="2024-03" db="EMBL/GenBank/DDBJ databases">
        <title>Aureococcus anophagefferens CCMP1851 and Kratosvirus quantuckense: Draft genome of a second virus-susceptible host strain in the model system.</title>
        <authorList>
            <person name="Chase E."/>
            <person name="Truchon A.R."/>
            <person name="Schepens W."/>
            <person name="Wilhelm S.W."/>
        </authorList>
    </citation>
    <scope>NUCLEOTIDE SEQUENCE [LARGE SCALE GENOMIC DNA]</scope>
    <source>
        <strain evidence="3 4">CCMP1851</strain>
    </source>
</reference>
<feature type="compositionally biased region" description="Basic and acidic residues" evidence="1">
    <location>
        <begin position="133"/>
        <end position="149"/>
    </location>
</feature>
<name>A0ABR1G303_AURAN</name>
<dbReference type="InterPro" id="IPR000866">
    <property type="entry name" value="AhpC/TSA"/>
</dbReference>
<dbReference type="Pfam" id="PF00578">
    <property type="entry name" value="AhpC-TSA"/>
    <property type="match status" value="1"/>
</dbReference>
<sequence>MWRLAPLVAAAGALSEGENFERLREQFKEAGYAIAGCSTDPPEFNRKFAEEHDFGYPLISNGDDVIKAFDSCKQAACSSAKRTTVVISPDGLVVWREDPFDAADGPDELLQRLTGQGGASPSKKRKKHLRAHGAHESAHHSGEHRNARA</sequence>
<dbReference type="Gene3D" id="3.40.30.10">
    <property type="entry name" value="Glutaredoxin"/>
    <property type="match status" value="1"/>
</dbReference>
<accession>A0ABR1G303</accession>